<sequence length="1013" mass="119611">MLTNMRVISLEFAIIILTNCLVLSYNSEESSLKIQRPVIASSCQICAQDLSDEKAMYCYYTYCKEIYDKSSLFNGISEAKQGTCSECLFYSDSNYNSCVFQFCKSEILTLIKSLYNTDSNKTLDSCTNKCYYEWYYYNYDYEDCIQNICKTDNVSELSLSFSMVENNKKQELSKCNACYYYYINNVFYDCITEYCIQEFFNRENLFSTSESTETTIGSCHDCAYENDYYKCAKDNCKDKIINLANKYFENKASFVSVRPKVLYTNCELCDYFYTGESLETCIYYYCKDEIIDPEGLIKSDSKNHKEAQISRCTTDCYYNYVYGFFTYDEYYVCYTYYCKDEVLAMYKEKNAKNLLKKKTKKELFDCLSCMNEYDEYDFYCFFCGSKNEIIEKENLFDGGVKNTNQGTCETCYYEEEYSYYDCVYYYCKNEILEKSKSLVFKSLQKLFKSTPLQTTTCDQCVYSFYAYGSYYYSNCLIQYCKEEILSKEVLFNKIPNTQDLTSCDSCYNYSEDDYYNCISWYCKNKIINIISSFYEIPKIETSSCQETCYAGWYFHNSNYFLCASMKCNDFINENLIQIPDFISELNGTTLDFVDSCSFLSENQEEDFYYDCLYTNGKEKIMSMLSKSIKNQNLMDCKVCYEEYHYGKTSRNDFWKCEKVNCDNDEKYYVAKAENIVINKCGDCIENLEIGFISYEEYTVCVDYYSKNGGNAAEVLAKYFPSAMPIKSVKLNLCVDCFAHFSNGFYTENEYETCSDIYCSPGEKNKVIEIFSLDVEKTKANNCELCFEKAQKEGFDENFIYTCGYYSCKSQILEKFQKNYRKISDFITKSNENLNECWKCIGGDGEYGDCWIEYCKEEVFDKVKMNSLSNLIEKNEQDFSRCDNCEKYYNDGYYSYSDYYYCYYWYCKYELLTQTDLYIHSEVLNQNNDVDIGKYWSNQCSYYYSNGIYGYDSYYCKKYDFEYSKTSDDTLQNSNNYLVTASFALGSLLLGVLTYRNYIKRNDEEMIQYTIILN</sequence>
<feature type="transmembrane region" description="Helical" evidence="1">
    <location>
        <begin position="976"/>
        <end position="994"/>
    </location>
</feature>
<dbReference type="EMBL" id="MPUH01000081">
    <property type="protein sequence ID" value="OMJ91435.1"/>
    <property type="molecule type" value="Genomic_DNA"/>
</dbReference>
<keyword evidence="4" id="KW-1185">Reference proteome</keyword>
<name>A0A1R2CR16_9CILI</name>
<proteinExistence type="predicted"/>
<dbReference type="Proteomes" id="UP000187209">
    <property type="component" value="Unassembled WGS sequence"/>
</dbReference>
<organism evidence="3 4">
    <name type="scientific">Stentor coeruleus</name>
    <dbReference type="NCBI Taxonomy" id="5963"/>
    <lineage>
        <taxon>Eukaryota</taxon>
        <taxon>Sar</taxon>
        <taxon>Alveolata</taxon>
        <taxon>Ciliophora</taxon>
        <taxon>Postciliodesmatophora</taxon>
        <taxon>Heterotrichea</taxon>
        <taxon>Heterotrichida</taxon>
        <taxon>Stentoridae</taxon>
        <taxon>Stentor</taxon>
    </lineage>
</organism>
<gene>
    <name evidence="3" type="ORF">SteCoe_6015</name>
</gene>
<evidence type="ECO:0000313" key="4">
    <source>
        <dbReference type="Proteomes" id="UP000187209"/>
    </source>
</evidence>
<keyword evidence="1" id="KW-0472">Membrane</keyword>
<comment type="caution">
    <text evidence="3">The sequence shown here is derived from an EMBL/GenBank/DDBJ whole genome shotgun (WGS) entry which is preliminary data.</text>
</comment>
<feature type="signal peptide" evidence="2">
    <location>
        <begin position="1"/>
        <end position="20"/>
    </location>
</feature>
<evidence type="ECO:0000256" key="1">
    <source>
        <dbReference type="SAM" id="Phobius"/>
    </source>
</evidence>
<accession>A0A1R2CR16</accession>
<reference evidence="3 4" key="1">
    <citation type="submission" date="2016-11" db="EMBL/GenBank/DDBJ databases">
        <title>The macronuclear genome of Stentor coeruleus: a giant cell with tiny introns.</title>
        <authorList>
            <person name="Slabodnick M."/>
            <person name="Ruby J.G."/>
            <person name="Reiff S.B."/>
            <person name="Swart E.C."/>
            <person name="Gosai S."/>
            <person name="Prabakaran S."/>
            <person name="Witkowska E."/>
            <person name="Larue G.E."/>
            <person name="Fisher S."/>
            <person name="Freeman R.M."/>
            <person name="Gunawardena J."/>
            <person name="Chu W."/>
            <person name="Stover N.A."/>
            <person name="Gregory B.D."/>
            <person name="Nowacki M."/>
            <person name="Derisi J."/>
            <person name="Roy S.W."/>
            <person name="Marshall W.F."/>
            <person name="Sood P."/>
        </authorList>
    </citation>
    <scope>NUCLEOTIDE SEQUENCE [LARGE SCALE GENOMIC DNA]</scope>
    <source>
        <strain evidence="3">WM001</strain>
    </source>
</reference>
<evidence type="ECO:0000313" key="3">
    <source>
        <dbReference type="EMBL" id="OMJ91435.1"/>
    </source>
</evidence>
<feature type="chain" id="PRO_5013294636" evidence="2">
    <location>
        <begin position="21"/>
        <end position="1013"/>
    </location>
</feature>
<keyword evidence="2" id="KW-0732">Signal</keyword>
<evidence type="ECO:0000256" key="2">
    <source>
        <dbReference type="SAM" id="SignalP"/>
    </source>
</evidence>
<keyword evidence="1" id="KW-1133">Transmembrane helix</keyword>
<protein>
    <submittedName>
        <fullName evidence="3">Uncharacterized protein</fullName>
    </submittedName>
</protein>
<dbReference type="AlphaFoldDB" id="A0A1R2CR16"/>
<keyword evidence="1" id="KW-0812">Transmembrane</keyword>